<accession>J3KZ59</accession>
<evidence type="ECO:0000256" key="1">
    <source>
        <dbReference type="SAM" id="MobiDB-lite"/>
    </source>
</evidence>
<organism evidence="2">
    <name type="scientific">Oryza brachyantha</name>
    <name type="common">malo sina</name>
    <dbReference type="NCBI Taxonomy" id="4533"/>
    <lineage>
        <taxon>Eukaryota</taxon>
        <taxon>Viridiplantae</taxon>
        <taxon>Streptophyta</taxon>
        <taxon>Embryophyta</taxon>
        <taxon>Tracheophyta</taxon>
        <taxon>Spermatophyta</taxon>
        <taxon>Magnoliopsida</taxon>
        <taxon>Liliopsida</taxon>
        <taxon>Poales</taxon>
        <taxon>Poaceae</taxon>
        <taxon>BOP clade</taxon>
        <taxon>Oryzoideae</taxon>
        <taxon>Oryzeae</taxon>
        <taxon>Oryzinae</taxon>
        <taxon>Oryza</taxon>
    </lineage>
</organism>
<feature type="compositionally biased region" description="Basic and acidic residues" evidence="1">
    <location>
        <begin position="7"/>
        <end position="25"/>
    </location>
</feature>
<dbReference type="EnsemblPlants" id="OB01G22650.1">
    <property type="protein sequence ID" value="OB01G22650.1"/>
    <property type="gene ID" value="OB01G22650"/>
</dbReference>
<dbReference type="Gramene" id="OB01G22650.1">
    <property type="protein sequence ID" value="OB01G22650.1"/>
    <property type="gene ID" value="OB01G22650"/>
</dbReference>
<dbReference type="Proteomes" id="UP000006038">
    <property type="component" value="Chromosome 1"/>
</dbReference>
<protein>
    <submittedName>
        <fullName evidence="2">Uncharacterized protein</fullName>
    </submittedName>
</protein>
<reference evidence="2" key="2">
    <citation type="submission" date="2013-04" db="UniProtKB">
        <authorList>
            <consortium name="EnsemblPlants"/>
        </authorList>
    </citation>
    <scope>IDENTIFICATION</scope>
</reference>
<reference evidence="2" key="1">
    <citation type="journal article" date="2013" name="Nat. Commun.">
        <title>Whole-genome sequencing of Oryza brachyantha reveals mechanisms underlying Oryza genome evolution.</title>
        <authorList>
            <person name="Chen J."/>
            <person name="Huang Q."/>
            <person name="Gao D."/>
            <person name="Wang J."/>
            <person name="Lang Y."/>
            <person name="Liu T."/>
            <person name="Li B."/>
            <person name="Bai Z."/>
            <person name="Luis Goicoechea J."/>
            <person name="Liang C."/>
            <person name="Chen C."/>
            <person name="Zhang W."/>
            <person name="Sun S."/>
            <person name="Liao Y."/>
            <person name="Zhang X."/>
            <person name="Yang L."/>
            <person name="Song C."/>
            <person name="Wang M."/>
            <person name="Shi J."/>
            <person name="Liu G."/>
            <person name="Liu J."/>
            <person name="Zhou H."/>
            <person name="Zhou W."/>
            <person name="Yu Q."/>
            <person name="An N."/>
            <person name="Chen Y."/>
            <person name="Cai Q."/>
            <person name="Wang B."/>
            <person name="Liu B."/>
            <person name="Min J."/>
            <person name="Huang Y."/>
            <person name="Wu H."/>
            <person name="Li Z."/>
            <person name="Zhang Y."/>
            <person name="Yin Y."/>
            <person name="Song W."/>
            <person name="Jiang J."/>
            <person name="Jackson S.A."/>
            <person name="Wing R.A."/>
            <person name="Wang J."/>
            <person name="Chen M."/>
        </authorList>
    </citation>
    <scope>NUCLEOTIDE SEQUENCE [LARGE SCALE GENOMIC DNA]</scope>
    <source>
        <strain evidence="2">cv. IRGC 101232</strain>
    </source>
</reference>
<evidence type="ECO:0000313" key="2">
    <source>
        <dbReference type="EnsemblPlants" id="OB01G22650.1"/>
    </source>
</evidence>
<name>J3KZ59_ORYBR</name>
<feature type="region of interest" description="Disordered" evidence="1">
    <location>
        <begin position="1"/>
        <end position="83"/>
    </location>
</feature>
<feature type="compositionally biased region" description="Basic residues" evidence="1">
    <location>
        <begin position="159"/>
        <end position="174"/>
    </location>
</feature>
<feature type="region of interest" description="Disordered" evidence="1">
    <location>
        <begin position="141"/>
        <end position="174"/>
    </location>
</feature>
<evidence type="ECO:0000313" key="3">
    <source>
        <dbReference type="Proteomes" id="UP000006038"/>
    </source>
</evidence>
<keyword evidence="3" id="KW-1185">Reference proteome</keyword>
<sequence>MTGGEGSSRRRWEVSAEWCGARRPEGSGARSRAAAGKRHAGAAAPVPASRLEYSAPASRRKISARPVSYGSAWGGKRNCGGQDELPRQVRSVADHGRRVFGQLNIGEEGVELEQANLQNRGSVCVHRIGASKPATVDDKITHSTLPVPAGTEDGGCVAGRRRRRRRSRRNMGSN</sequence>
<dbReference type="HOGENOM" id="CLU_1771002_0_0_1"/>
<proteinExistence type="predicted"/>
<dbReference type="AlphaFoldDB" id="J3KZ59"/>